<dbReference type="Gene3D" id="3.20.20.80">
    <property type="entry name" value="Glycosidases"/>
    <property type="match status" value="1"/>
</dbReference>
<dbReference type="Pfam" id="PF00232">
    <property type="entry name" value="Glyco_hydro_1"/>
    <property type="match status" value="1"/>
</dbReference>
<dbReference type="EMBL" id="JAUSUR010000001">
    <property type="protein sequence ID" value="MDQ0359912.1"/>
    <property type="molecule type" value="Genomic_DNA"/>
</dbReference>
<dbReference type="SUPFAM" id="SSF51445">
    <property type="entry name" value="(Trans)glycosidases"/>
    <property type="match status" value="1"/>
</dbReference>
<dbReference type="InterPro" id="IPR001360">
    <property type="entry name" value="Glyco_hydro_1"/>
</dbReference>
<evidence type="ECO:0000256" key="1">
    <source>
        <dbReference type="RuleBase" id="RU003690"/>
    </source>
</evidence>
<dbReference type="RefSeq" id="WP_307405420.1">
    <property type="nucleotide sequence ID" value="NZ_JAUSUR010000001.1"/>
</dbReference>
<dbReference type="PRINTS" id="PR00131">
    <property type="entry name" value="GLHYDRLASE1"/>
</dbReference>
<keyword evidence="2" id="KW-0326">Glycosidase</keyword>
<accession>A0ABU0DZ52</accession>
<dbReference type="InterPro" id="IPR017853">
    <property type="entry name" value="GH"/>
</dbReference>
<dbReference type="GO" id="GO:0008706">
    <property type="term" value="F:6-phospho-beta-glucosidase activity"/>
    <property type="evidence" value="ECO:0007669"/>
    <property type="project" value="UniProtKB-EC"/>
</dbReference>
<reference evidence="2 3" key="1">
    <citation type="submission" date="2023-07" db="EMBL/GenBank/DDBJ databases">
        <title>Genomic Encyclopedia of Type Strains, Phase IV (KMG-IV): sequencing the most valuable type-strain genomes for metagenomic binning, comparative biology and taxonomic classification.</title>
        <authorList>
            <person name="Goeker M."/>
        </authorList>
    </citation>
    <scope>NUCLEOTIDE SEQUENCE [LARGE SCALE GENOMIC DNA]</scope>
    <source>
        <strain evidence="2 3">DSM 16784</strain>
    </source>
</reference>
<name>A0ABU0DZ52_9FIRM</name>
<evidence type="ECO:0000313" key="3">
    <source>
        <dbReference type="Proteomes" id="UP001230220"/>
    </source>
</evidence>
<gene>
    <name evidence="2" type="ORF">J2S15_000643</name>
</gene>
<evidence type="ECO:0000313" key="2">
    <source>
        <dbReference type="EMBL" id="MDQ0359912.1"/>
    </source>
</evidence>
<dbReference type="PANTHER" id="PTHR10353">
    <property type="entry name" value="GLYCOSYL HYDROLASE"/>
    <property type="match status" value="1"/>
</dbReference>
<dbReference type="Proteomes" id="UP001230220">
    <property type="component" value="Unassembled WGS sequence"/>
</dbReference>
<dbReference type="EC" id="3.2.1.86" evidence="2"/>
<sequence>MNELKFPEGFLWGGASWATGFEGARNEDGKSPDVWDDWFSKEPERFYDQVGPDSTLDMYHRYKEYVKLLSDLNINSFRFSISWSRFIPDGKGEVNEKAVLFYQNLIDELKKYHIEPIICLWHFDLPLCMQEIGGWLNRDVVNYFVDYCEAVFNRFGNQLNYFVVLNEVGVLPQGGYLYDFQPPNRINFKESIQAGYHLLLAQAKVIQCYHKHHYPGEIGTVLNPNPVYPRSDDPKDLEAAKFVDMIRERFYLDVSVNGEIPKDFLEFADEYELTPVIEDEDYQILKDNTVDFLGVNYYQPCRVQAPDENWEDSKLKFYPENSRQKQSDRYPEKGQLMPEKFYKIYDKPDKKMNFSRGWEIYPKGIYDTLMRLKNDYGNIKCYIGENGMGVENEENFIDEHGQVIDDYRIEFYQEHLIWLHKAIEEGSNCFGYHVWSPFDNWSPINAFKNRYGFYRYDLTNKTMTVKKSGLWFKELCATNSLKK</sequence>
<keyword evidence="2" id="KW-0378">Hydrolase</keyword>
<proteinExistence type="inferred from homology"/>
<protein>
    <submittedName>
        <fullName evidence="2">6-phospho-beta-glucosidase</fullName>
        <ecNumber evidence="2">3.2.1.86</ecNumber>
    </submittedName>
</protein>
<keyword evidence="3" id="KW-1185">Reference proteome</keyword>
<comment type="similarity">
    <text evidence="1">Belongs to the glycosyl hydrolase 1 family.</text>
</comment>
<dbReference type="PANTHER" id="PTHR10353:SF139">
    <property type="entry name" value="6-PHOSPHO-BETA-GLUCOSIDASE GMUD"/>
    <property type="match status" value="1"/>
</dbReference>
<comment type="caution">
    <text evidence="2">The sequence shown here is derived from an EMBL/GenBank/DDBJ whole genome shotgun (WGS) entry which is preliminary data.</text>
</comment>
<organism evidence="2 3">
    <name type="scientific">Breznakia pachnodae</name>
    <dbReference type="NCBI Taxonomy" id="265178"/>
    <lineage>
        <taxon>Bacteria</taxon>
        <taxon>Bacillati</taxon>
        <taxon>Bacillota</taxon>
        <taxon>Erysipelotrichia</taxon>
        <taxon>Erysipelotrichales</taxon>
        <taxon>Erysipelotrichaceae</taxon>
        <taxon>Breznakia</taxon>
    </lineage>
</organism>